<feature type="chain" id="PRO_5042131876" description="Secreted protein" evidence="1">
    <location>
        <begin position="30"/>
        <end position="131"/>
    </location>
</feature>
<keyword evidence="3" id="KW-1185">Reference proteome</keyword>
<dbReference type="Proteomes" id="UP001244207">
    <property type="component" value="Unassembled WGS sequence"/>
</dbReference>
<keyword evidence="1" id="KW-0732">Signal</keyword>
<comment type="caution">
    <text evidence="2">The sequence shown here is derived from an EMBL/GenBank/DDBJ whole genome shotgun (WGS) entry which is preliminary data.</text>
</comment>
<proteinExistence type="predicted"/>
<reference evidence="2" key="1">
    <citation type="submission" date="2021-12" db="EMBL/GenBank/DDBJ databases">
        <title>Comparative genomics, transcriptomics and evolutionary studies reveal genomic signatures of adaptation to plant cell wall in hemibiotrophic fungi.</title>
        <authorList>
            <consortium name="DOE Joint Genome Institute"/>
            <person name="Baroncelli R."/>
            <person name="Diaz J.F."/>
            <person name="Benocci T."/>
            <person name="Peng M."/>
            <person name="Battaglia E."/>
            <person name="Haridas S."/>
            <person name="Andreopoulos W."/>
            <person name="Labutti K."/>
            <person name="Pangilinan J."/>
            <person name="Floch G.L."/>
            <person name="Makela M.R."/>
            <person name="Henrissat B."/>
            <person name="Grigoriev I.V."/>
            <person name="Crouch J.A."/>
            <person name="De Vries R.P."/>
            <person name="Sukno S.A."/>
            <person name="Thon M.R."/>
        </authorList>
    </citation>
    <scope>NUCLEOTIDE SEQUENCE</scope>
    <source>
        <strain evidence="2">CBS 112980</strain>
    </source>
</reference>
<evidence type="ECO:0000313" key="2">
    <source>
        <dbReference type="EMBL" id="KAK1710840.1"/>
    </source>
</evidence>
<dbReference type="EMBL" id="JAHMHS010000167">
    <property type="protein sequence ID" value="KAK1710840.1"/>
    <property type="molecule type" value="Genomic_DNA"/>
</dbReference>
<dbReference type="GeneID" id="85385068"/>
<name>A0AAD8XCL9_GLOAC</name>
<evidence type="ECO:0000313" key="3">
    <source>
        <dbReference type="Proteomes" id="UP001244207"/>
    </source>
</evidence>
<dbReference type="RefSeq" id="XP_060358900.1">
    <property type="nucleotide sequence ID" value="XM_060501169.1"/>
</dbReference>
<accession>A0AAD8XCL9</accession>
<evidence type="ECO:0008006" key="4">
    <source>
        <dbReference type="Google" id="ProtNLM"/>
    </source>
</evidence>
<organism evidence="2 3">
    <name type="scientific">Glomerella acutata</name>
    <name type="common">Colletotrichum acutatum</name>
    <dbReference type="NCBI Taxonomy" id="27357"/>
    <lineage>
        <taxon>Eukaryota</taxon>
        <taxon>Fungi</taxon>
        <taxon>Dikarya</taxon>
        <taxon>Ascomycota</taxon>
        <taxon>Pezizomycotina</taxon>
        <taxon>Sordariomycetes</taxon>
        <taxon>Hypocreomycetidae</taxon>
        <taxon>Glomerellales</taxon>
        <taxon>Glomerellaceae</taxon>
        <taxon>Colletotrichum</taxon>
        <taxon>Colletotrichum acutatum species complex</taxon>
    </lineage>
</organism>
<evidence type="ECO:0000256" key="1">
    <source>
        <dbReference type="SAM" id="SignalP"/>
    </source>
</evidence>
<sequence length="131" mass="14725">MEAEKCSFLVVPAWVALALAIVVFLLTEADRPFSDEDEAGTCRTWGQARRCVTSCLTWSFSDGKLRPPLPFNHVYVDDTSIQIAHCINRHRPSLADNRSCLFLINITCSQWHHQSIPEIVTTSNGQAVHDQ</sequence>
<feature type="signal peptide" evidence="1">
    <location>
        <begin position="1"/>
        <end position="29"/>
    </location>
</feature>
<dbReference type="AlphaFoldDB" id="A0AAD8XCL9"/>
<protein>
    <recommendedName>
        <fullName evidence="4">Secreted protein</fullName>
    </recommendedName>
</protein>
<gene>
    <name evidence="2" type="ORF">BDZ83DRAFT_123549</name>
</gene>